<feature type="non-terminal residue" evidence="6">
    <location>
        <position position="492"/>
    </location>
</feature>
<dbReference type="GO" id="GO:0005886">
    <property type="term" value="C:plasma membrane"/>
    <property type="evidence" value="ECO:0007669"/>
    <property type="project" value="TreeGrafter"/>
</dbReference>
<dbReference type="FunFam" id="2.60.40.10:FF:000612">
    <property type="entry name" value="palladin isoform X1"/>
    <property type="match status" value="1"/>
</dbReference>
<evidence type="ECO:0000259" key="5">
    <source>
        <dbReference type="PROSITE" id="PS50835"/>
    </source>
</evidence>
<feature type="domain" description="Ig-like" evidence="5">
    <location>
        <begin position="357"/>
        <end position="448"/>
    </location>
</feature>
<dbReference type="GO" id="GO:0098632">
    <property type="term" value="F:cell-cell adhesion mediator activity"/>
    <property type="evidence" value="ECO:0007669"/>
    <property type="project" value="TreeGrafter"/>
</dbReference>
<evidence type="ECO:0000313" key="6">
    <source>
        <dbReference type="EMBL" id="CAJ0566302.1"/>
    </source>
</evidence>
<dbReference type="Proteomes" id="UP001177023">
    <property type="component" value="Unassembled WGS sequence"/>
</dbReference>
<evidence type="ECO:0000313" key="7">
    <source>
        <dbReference type="Proteomes" id="UP001177023"/>
    </source>
</evidence>
<proteinExistence type="predicted"/>
<feature type="non-terminal residue" evidence="6">
    <location>
        <position position="1"/>
    </location>
</feature>
<organism evidence="6 7">
    <name type="scientific">Mesorhabditis spiculigera</name>
    <dbReference type="NCBI Taxonomy" id="96644"/>
    <lineage>
        <taxon>Eukaryota</taxon>
        <taxon>Metazoa</taxon>
        <taxon>Ecdysozoa</taxon>
        <taxon>Nematoda</taxon>
        <taxon>Chromadorea</taxon>
        <taxon>Rhabditida</taxon>
        <taxon>Rhabditina</taxon>
        <taxon>Rhabditomorpha</taxon>
        <taxon>Rhabditoidea</taxon>
        <taxon>Rhabditidae</taxon>
        <taxon>Mesorhabditinae</taxon>
        <taxon>Mesorhabditis</taxon>
    </lineage>
</organism>
<dbReference type="EMBL" id="CATQJA010001200">
    <property type="protein sequence ID" value="CAJ0566302.1"/>
    <property type="molecule type" value="Genomic_DNA"/>
</dbReference>
<dbReference type="GO" id="GO:0070593">
    <property type="term" value="P:dendrite self-avoidance"/>
    <property type="evidence" value="ECO:0007669"/>
    <property type="project" value="TreeGrafter"/>
</dbReference>
<name>A0AA36FVA8_9BILA</name>
<dbReference type="PANTHER" id="PTHR10075:SF14">
    <property type="entry name" value="CELL ADHESION MOLECULE DSCAM2-RELATED"/>
    <property type="match status" value="1"/>
</dbReference>
<dbReference type="InterPro" id="IPR003598">
    <property type="entry name" value="Ig_sub2"/>
</dbReference>
<dbReference type="Gene3D" id="2.60.40.10">
    <property type="entry name" value="Immunoglobulins"/>
    <property type="match status" value="4"/>
</dbReference>
<evidence type="ECO:0000256" key="4">
    <source>
        <dbReference type="ARBA" id="ARBA00023319"/>
    </source>
</evidence>
<dbReference type="CDD" id="cd00096">
    <property type="entry name" value="Ig"/>
    <property type="match status" value="2"/>
</dbReference>
<keyword evidence="3" id="KW-1015">Disulfide bond</keyword>
<evidence type="ECO:0000256" key="2">
    <source>
        <dbReference type="ARBA" id="ARBA00022737"/>
    </source>
</evidence>
<sequence length="492" mass="53658">VHHVSVHDQGFYNCTATNTEGIATSSSEVEVVRAEAPKRRTRKEPKAPQFIEVLPGVLRGTAGEQTTVECSVSGFPSPSIVWMRNGQALVPSDRYLMSYDGECATLKFAHVTLADEGSYACVATNQNGDAKTQMKFEVAPGVHKTGDGQAPLFRAERLKDRIRVRDGQPCSLEAEIIGGSEPLTIKWLRDGVQIEDSAAFRYSQSGKICRLAVADAFPEDAGQYSCEARNQWGVARCQMRMEVYSDEKPAGEQAPKILDAPAGLSADLGMPLVIKAKIVGHPDPVVEWHKGTEKVINSDKYKMTSDGESMILTISDTNRRDAGKYRITASNHAGQTTHTVDVTVREPTPSGSSANQPRFLVHPVSMQAAVGQKAQLQCSFEGKPMPVVSWFRDDVRIRDGVGGYSIDTRDGDSTLSVVYMEKEHFGEYLCTVRNPYGEDLATAKLLLEAVLRLLSTTVLVAFCAVVRSSVRSNVFLEGTTAALPQRCPAARK</sequence>
<dbReference type="SUPFAM" id="SSF48726">
    <property type="entry name" value="Immunoglobulin"/>
    <property type="match status" value="4"/>
</dbReference>
<dbReference type="SMART" id="SM00408">
    <property type="entry name" value="IGc2"/>
    <property type="match status" value="4"/>
</dbReference>
<dbReference type="GO" id="GO:0007411">
    <property type="term" value="P:axon guidance"/>
    <property type="evidence" value="ECO:0007669"/>
    <property type="project" value="TreeGrafter"/>
</dbReference>
<comment type="caution">
    <text evidence="6">The sequence shown here is derived from an EMBL/GenBank/DDBJ whole genome shotgun (WGS) entry which is preliminary data.</text>
</comment>
<dbReference type="FunFam" id="2.60.40.10:FF:000031">
    <property type="entry name" value="Myosin-binding protein C, slow type"/>
    <property type="match status" value="1"/>
</dbReference>
<accession>A0AA36FVA8</accession>
<dbReference type="InterPro" id="IPR003599">
    <property type="entry name" value="Ig_sub"/>
</dbReference>
<keyword evidence="2" id="KW-0677">Repeat</keyword>
<feature type="domain" description="Ig-like" evidence="5">
    <location>
        <begin position="151"/>
        <end position="244"/>
    </location>
</feature>
<keyword evidence="4" id="KW-0393">Immunoglobulin domain</keyword>
<reference evidence="6" key="1">
    <citation type="submission" date="2023-06" db="EMBL/GenBank/DDBJ databases">
        <authorList>
            <person name="Delattre M."/>
        </authorList>
    </citation>
    <scope>NUCLEOTIDE SEQUENCE</scope>
    <source>
        <strain evidence="6">AF72</strain>
    </source>
</reference>
<evidence type="ECO:0000256" key="3">
    <source>
        <dbReference type="ARBA" id="ARBA00023157"/>
    </source>
</evidence>
<dbReference type="InterPro" id="IPR013783">
    <property type="entry name" value="Ig-like_fold"/>
</dbReference>
<dbReference type="AlphaFoldDB" id="A0AA36FVA8"/>
<dbReference type="SMART" id="SM00409">
    <property type="entry name" value="IG"/>
    <property type="match status" value="4"/>
</dbReference>
<feature type="domain" description="Ig-like" evidence="5">
    <location>
        <begin position="255"/>
        <end position="343"/>
    </location>
</feature>
<comment type="subcellular location">
    <subcellularLocation>
        <location evidence="1">Cytoplasm</location>
        <location evidence="1">Myofibril</location>
        <location evidence="1">Sarcomere</location>
        <location evidence="1">A band</location>
    </subcellularLocation>
</comment>
<gene>
    <name evidence="6" type="ORF">MSPICULIGERA_LOCUS4912</name>
</gene>
<protein>
    <recommendedName>
        <fullName evidence="5">Ig-like domain-containing protein</fullName>
    </recommendedName>
</protein>
<keyword evidence="7" id="KW-1185">Reference proteome</keyword>
<dbReference type="GO" id="GO:0031672">
    <property type="term" value="C:A band"/>
    <property type="evidence" value="ECO:0007669"/>
    <property type="project" value="UniProtKB-SubCell"/>
</dbReference>
<dbReference type="InterPro" id="IPR036179">
    <property type="entry name" value="Ig-like_dom_sf"/>
</dbReference>
<dbReference type="GO" id="GO:0007156">
    <property type="term" value="P:homophilic cell adhesion via plasma membrane adhesion molecules"/>
    <property type="evidence" value="ECO:0007669"/>
    <property type="project" value="TreeGrafter"/>
</dbReference>
<dbReference type="InterPro" id="IPR007110">
    <property type="entry name" value="Ig-like_dom"/>
</dbReference>
<dbReference type="PANTHER" id="PTHR10075">
    <property type="entry name" value="BASIGIN RELATED"/>
    <property type="match status" value="1"/>
</dbReference>
<dbReference type="Pfam" id="PF07679">
    <property type="entry name" value="I-set"/>
    <property type="match status" value="4"/>
</dbReference>
<feature type="domain" description="Ig-like" evidence="5">
    <location>
        <begin position="48"/>
        <end position="137"/>
    </location>
</feature>
<dbReference type="FunFam" id="2.60.40.10:FF:000107">
    <property type="entry name" value="Myosin, light chain kinase a"/>
    <property type="match status" value="2"/>
</dbReference>
<dbReference type="InterPro" id="IPR013098">
    <property type="entry name" value="Ig_I-set"/>
</dbReference>
<dbReference type="GO" id="GO:0030424">
    <property type="term" value="C:axon"/>
    <property type="evidence" value="ECO:0007669"/>
    <property type="project" value="TreeGrafter"/>
</dbReference>
<dbReference type="PROSITE" id="PS50835">
    <property type="entry name" value="IG_LIKE"/>
    <property type="match status" value="4"/>
</dbReference>
<evidence type="ECO:0000256" key="1">
    <source>
        <dbReference type="ARBA" id="ARBA00004161"/>
    </source>
</evidence>